<dbReference type="AlphaFoldDB" id="A0A9P0N9F3"/>
<dbReference type="Gene3D" id="1.20.5.1200">
    <property type="entry name" value="Alpha-tocopherol transfer"/>
    <property type="match status" value="1"/>
</dbReference>
<dbReference type="CDD" id="cd00170">
    <property type="entry name" value="SEC14"/>
    <property type="match status" value="1"/>
</dbReference>
<evidence type="ECO:0000259" key="1">
    <source>
        <dbReference type="PROSITE" id="PS50191"/>
    </source>
</evidence>
<dbReference type="InterPro" id="IPR001251">
    <property type="entry name" value="CRAL-TRIO_dom"/>
</dbReference>
<dbReference type="PROSITE" id="PS50191">
    <property type="entry name" value="CRAL_TRIO"/>
    <property type="match status" value="1"/>
</dbReference>
<reference evidence="2" key="1">
    <citation type="submission" date="2022-01" db="EMBL/GenBank/DDBJ databases">
        <authorList>
            <person name="King R."/>
        </authorList>
    </citation>
    <scope>NUCLEOTIDE SEQUENCE</scope>
</reference>
<dbReference type="SUPFAM" id="SSF46938">
    <property type="entry name" value="CRAL/TRIO N-terminal domain"/>
    <property type="match status" value="1"/>
</dbReference>
<evidence type="ECO:0000313" key="2">
    <source>
        <dbReference type="EMBL" id="CAH1711245.1"/>
    </source>
</evidence>
<dbReference type="OrthoDB" id="445936at2759"/>
<dbReference type="InterPro" id="IPR036273">
    <property type="entry name" value="CRAL/TRIO_N_dom_sf"/>
</dbReference>
<dbReference type="Pfam" id="PF00650">
    <property type="entry name" value="CRAL_TRIO"/>
    <property type="match status" value="1"/>
</dbReference>
<dbReference type="GO" id="GO:1902936">
    <property type="term" value="F:phosphatidylinositol bisphosphate binding"/>
    <property type="evidence" value="ECO:0007669"/>
    <property type="project" value="TreeGrafter"/>
</dbReference>
<sequence length="296" mass="35054">MDEKFVLKARKELREDESRKKQALEHFREWIKKHPYIKQIRQDDIFLLQFLRTKKYSMDLAFQSFENYNLAQKKYAKWFDIVEKDFDKMMDLYQNGYIYPLRDRDEEGRKVIFIQLSKLDPERFTSADAIRLSAVVSTALLEEEETQIAGTATIIDHEGMTMKQTSMFSVTDVIDFADCIKSSVGRHKKLYVVNLPPFALFLLEAARSRLNDKLKKRITIARDMDDLKSHFDPLLLPKEYGGQYSEEEHKEYFEKYFKTVRPKLEEIKARVVDWNKVPGMKKSSESVGSFRKLEID</sequence>
<keyword evidence="3" id="KW-1185">Reference proteome</keyword>
<dbReference type="SUPFAM" id="SSF52087">
    <property type="entry name" value="CRAL/TRIO domain"/>
    <property type="match status" value="1"/>
</dbReference>
<dbReference type="Gene3D" id="3.40.525.10">
    <property type="entry name" value="CRAL-TRIO lipid binding domain"/>
    <property type="match status" value="1"/>
</dbReference>
<dbReference type="PRINTS" id="PR00180">
    <property type="entry name" value="CRETINALDHBP"/>
</dbReference>
<dbReference type="InterPro" id="IPR036865">
    <property type="entry name" value="CRAL-TRIO_dom_sf"/>
</dbReference>
<accession>A0A9P0N9F3</accession>
<name>A0A9P0N9F3_9DIPT</name>
<dbReference type="GO" id="GO:0016020">
    <property type="term" value="C:membrane"/>
    <property type="evidence" value="ECO:0007669"/>
    <property type="project" value="TreeGrafter"/>
</dbReference>
<dbReference type="InterPro" id="IPR011074">
    <property type="entry name" value="CRAL/TRIO_N_dom"/>
</dbReference>
<dbReference type="Gene3D" id="1.10.8.20">
    <property type="entry name" value="N-terminal domain of phosphatidylinositol transfer protein sec14p"/>
    <property type="match status" value="1"/>
</dbReference>
<organism evidence="2 3">
    <name type="scientific">Chironomus riparius</name>
    <dbReference type="NCBI Taxonomy" id="315576"/>
    <lineage>
        <taxon>Eukaryota</taxon>
        <taxon>Metazoa</taxon>
        <taxon>Ecdysozoa</taxon>
        <taxon>Arthropoda</taxon>
        <taxon>Hexapoda</taxon>
        <taxon>Insecta</taxon>
        <taxon>Pterygota</taxon>
        <taxon>Neoptera</taxon>
        <taxon>Endopterygota</taxon>
        <taxon>Diptera</taxon>
        <taxon>Nematocera</taxon>
        <taxon>Chironomoidea</taxon>
        <taxon>Chironomidae</taxon>
        <taxon>Chironominae</taxon>
        <taxon>Chironomus</taxon>
    </lineage>
</organism>
<reference evidence="2" key="2">
    <citation type="submission" date="2022-10" db="EMBL/GenBank/DDBJ databases">
        <authorList>
            <consortium name="ENA_rothamsted_submissions"/>
            <consortium name="culmorum"/>
            <person name="King R."/>
        </authorList>
    </citation>
    <scope>NUCLEOTIDE SEQUENCE</scope>
</reference>
<gene>
    <name evidence="2" type="ORF">CHIRRI_LOCUS2004</name>
</gene>
<feature type="domain" description="CRAL-TRIO" evidence="1">
    <location>
        <begin position="86"/>
        <end position="248"/>
    </location>
</feature>
<dbReference type="PANTHER" id="PTHR10174">
    <property type="entry name" value="ALPHA-TOCOPHEROL TRANSFER PROTEIN-RELATED"/>
    <property type="match status" value="1"/>
</dbReference>
<protein>
    <recommendedName>
        <fullName evidence="1">CRAL-TRIO domain-containing protein</fullName>
    </recommendedName>
</protein>
<dbReference type="PANTHER" id="PTHR10174:SF166">
    <property type="entry name" value="LD40136P"/>
    <property type="match status" value="1"/>
</dbReference>
<dbReference type="SMART" id="SM01100">
    <property type="entry name" value="CRAL_TRIO_N"/>
    <property type="match status" value="1"/>
</dbReference>
<dbReference type="Proteomes" id="UP001153620">
    <property type="component" value="Chromosome 1"/>
</dbReference>
<proteinExistence type="predicted"/>
<dbReference type="SMART" id="SM00516">
    <property type="entry name" value="SEC14"/>
    <property type="match status" value="1"/>
</dbReference>
<dbReference type="EMBL" id="OU895877">
    <property type="protein sequence ID" value="CAH1711245.1"/>
    <property type="molecule type" value="Genomic_DNA"/>
</dbReference>
<evidence type="ECO:0000313" key="3">
    <source>
        <dbReference type="Proteomes" id="UP001153620"/>
    </source>
</evidence>